<sequence length="37" mass="4324">MIVAITNYQSQAIIIPHYLPEVDVFDRPSLPDLRNRQ</sequence>
<dbReference type="Proteomes" id="UP000012042">
    <property type="component" value="Chromosome"/>
</dbReference>
<protein>
    <submittedName>
        <fullName evidence="1">Uncharacterized protein</fullName>
    </submittedName>
</protein>
<gene>
    <name evidence="1" type="ORF">LVISKB_1080</name>
</gene>
<organism evidence="1 2">
    <name type="scientific">Levilactobacillus brevis KB290</name>
    <dbReference type="NCBI Taxonomy" id="1001583"/>
    <lineage>
        <taxon>Bacteria</taxon>
        <taxon>Bacillati</taxon>
        <taxon>Bacillota</taxon>
        <taxon>Bacilli</taxon>
        <taxon>Lactobacillales</taxon>
        <taxon>Lactobacillaceae</taxon>
        <taxon>Levilactobacillus</taxon>
    </lineage>
</organism>
<dbReference type="KEGG" id="lbk:LVISKB_1080"/>
<reference evidence="1 2" key="1">
    <citation type="journal article" date="2013" name="PLoS ONE">
        <title>Genomic Analysis by Deep Sequencing of the Probiotic Lactobacillus brevis KB290 Harboring Nine Plasmids Reveals Genomic Stability.</title>
        <authorList>
            <person name="Fukao M."/>
            <person name="Oshima K."/>
            <person name="Morita H."/>
            <person name="Toh H."/>
            <person name="Suda W."/>
            <person name="Kim S.W."/>
            <person name="Suzuki S."/>
            <person name="Yakabe T."/>
            <person name="Hattori M."/>
            <person name="Yajima N."/>
        </authorList>
    </citation>
    <scope>NUCLEOTIDE SEQUENCE [LARGE SCALE GENOMIC DNA]</scope>
    <source>
        <strain evidence="1 2">KB290</strain>
    </source>
</reference>
<evidence type="ECO:0000313" key="2">
    <source>
        <dbReference type="Proteomes" id="UP000012042"/>
    </source>
</evidence>
<dbReference type="AlphaFoldDB" id="M5AE80"/>
<name>M5AE80_LEVBR</name>
<accession>M5AE80</accession>
<dbReference type="EMBL" id="AP012167">
    <property type="protein sequence ID" value="BAN06715.1"/>
    <property type="molecule type" value="Genomic_DNA"/>
</dbReference>
<evidence type="ECO:0000313" key="1">
    <source>
        <dbReference type="EMBL" id="BAN06715.1"/>
    </source>
</evidence>
<proteinExistence type="predicted"/>
<dbReference type="HOGENOM" id="CLU_3344952_0_0_9"/>